<evidence type="ECO:0000313" key="2">
    <source>
        <dbReference type="EMBL" id="QBD79915.1"/>
    </source>
</evidence>
<keyword evidence="2" id="KW-0489">Methyltransferase</keyword>
<dbReference type="Proteomes" id="UP000290365">
    <property type="component" value="Chromosome"/>
</dbReference>
<keyword evidence="2" id="KW-0808">Transferase</keyword>
<dbReference type="Pfam" id="PF13649">
    <property type="entry name" value="Methyltransf_25"/>
    <property type="match status" value="1"/>
</dbReference>
<protein>
    <submittedName>
        <fullName evidence="2">Methyltransferase domain-containing protein</fullName>
    </submittedName>
</protein>
<sequence length="290" mass="32541">MLIPDKQRKRMNNTYVLDAEDPAEVARLLDQDRILTESMGGLFSEQSDLAEVVEVLDIGCGPGGWVHEVARSYPAMEVTGVDISRTMIDYARAHARVRKIPNAHFQVMNALEFPLAFPAASFDLVNIRMLTGVVPPRLWNSLLAECRRLLRPEGVVRLSEAEWGFTNMPGLETFCALMNQAIQLELHSFSPTGRHLGVTPMMKLFLRRAGFQHIGQKAHVLDYSAGSQAHGGVADDYKLLMQLSRPLFLRTRVASQEELDALYEQVMDELQEEDCCALSFILTVWGRAPL</sequence>
<dbReference type="RefSeq" id="WP_129890981.1">
    <property type="nucleotide sequence ID" value="NZ_CP035758.1"/>
</dbReference>
<accession>A0A4P6JWR5</accession>
<gene>
    <name evidence="2" type="ORF">EPA93_29615</name>
</gene>
<dbReference type="InterPro" id="IPR029063">
    <property type="entry name" value="SAM-dependent_MTases_sf"/>
</dbReference>
<dbReference type="KEGG" id="kbs:EPA93_29615"/>
<name>A0A4P6JWR5_KTERU</name>
<dbReference type="CDD" id="cd02440">
    <property type="entry name" value="AdoMet_MTases"/>
    <property type="match status" value="1"/>
</dbReference>
<keyword evidence="3" id="KW-1185">Reference proteome</keyword>
<dbReference type="GO" id="GO:0008168">
    <property type="term" value="F:methyltransferase activity"/>
    <property type="evidence" value="ECO:0007669"/>
    <property type="project" value="UniProtKB-KW"/>
</dbReference>
<dbReference type="Gene3D" id="3.40.50.150">
    <property type="entry name" value="Vaccinia Virus protein VP39"/>
    <property type="match status" value="1"/>
</dbReference>
<evidence type="ECO:0000259" key="1">
    <source>
        <dbReference type="Pfam" id="PF13649"/>
    </source>
</evidence>
<evidence type="ECO:0000313" key="3">
    <source>
        <dbReference type="Proteomes" id="UP000290365"/>
    </source>
</evidence>
<proteinExistence type="predicted"/>
<organism evidence="2 3">
    <name type="scientific">Ktedonosporobacter rubrisoli</name>
    <dbReference type="NCBI Taxonomy" id="2509675"/>
    <lineage>
        <taxon>Bacteria</taxon>
        <taxon>Bacillati</taxon>
        <taxon>Chloroflexota</taxon>
        <taxon>Ktedonobacteria</taxon>
        <taxon>Ktedonobacterales</taxon>
        <taxon>Ktedonosporobacteraceae</taxon>
        <taxon>Ktedonosporobacter</taxon>
    </lineage>
</organism>
<reference evidence="2 3" key="1">
    <citation type="submission" date="2019-01" db="EMBL/GenBank/DDBJ databases">
        <title>Ktedonosporobacter rubrisoli SCAWS-G2.</title>
        <authorList>
            <person name="Huang Y."/>
            <person name="Yan B."/>
        </authorList>
    </citation>
    <scope>NUCLEOTIDE SEQUENCE [LARGE SCALE GENOMIC DNA]</scope>
    <source>
        <strain evidence="2 3">SCAWS-G2</strain>
    </source>
</reference>
<feature type="domain" description="Methyltransferase" evidence="1">
    <location>
        <begin position="55"/>
        <end position="154"/>
    </location>
</feature>
<dbReference type="GO" id="GO:0032259">
    <property type="term" value="P:methylation"/>
    <property type="evidence" value="ECO:0007669"/>
    <property type="project" value="UniProtKB-KW"/>
</dbReference>
<dbReference type="PANTHER" id="PTHR43591">
    <property type="entry name" value="METHYLTRANSFERASE"/>
    <property type="match status" value="1"/>
</dbReference>
<dbReference type="EMBL" id="CP035758">
    <property type="protein sequence ID" value="QBD79915.1"/>
    <property type="molecule type" value="Genomic_DNA"/>
</dbReference>
<dbReference type="OrthoDB" id="9782855at2"/>
<dbReference type="SUPFAM" id="SSF53335">
    <property type="entry name" value="S-adenosyl-L-methionine-dependent methyltransferases"/>
    <property type="match status" value="1"/>
</dbReference>
<dbReference type="AlphaFoldDB" id="A0A4P6JWR5"/>
<dbReference type="InterPro" id="IPR041698">
    <property type="entry name" value="Methyltransf_25"/>
</dbReference>